<dbReference type="SMART" id="SM01117">
    <property type="entry name" value="Cyt-b5"/>
    <property type="match status" value="1"/>
</dbReference>
<evidence type="ECO:0000313" key="3">
    <source>
        <dbReference type="EMBL" id="KAF7284824.1"/>
    </source>
</evidence>
<sequence>MFKTLGIFGTLVILIALYFYDINDSLNKLVNKHKFILFSHEELAFYDGVQKPYLYLSILGNVFNVTKGYKHYGKGQQYHFFVGKDSSRSFITGNFDENDISDDVNGLSPDELISLNNWLKFYKKEYNKVGLLVGRYYNELGELTPYARQIKKLIVKAQNVEKQVQKEKYKFPPCNVEWDAEKGSRVWCTNKSGGIQRGWVGKPRQYYEPGSKSYRCACINSENNDLGVIKEYPGCDKHSESCYVDLT</sequence>
<name>A0A834IR65_RHYFE</name>
<gene>
    <name evidence="3" type="ORF">GWI33_021581</name>
</gene>
<evidence type="ECO:0000259" key="2">
    <source>
        <dbReference type="SMART" id="SM01117"/>
    </source>
</evidence>
<dbReference type="Gene3D" id="3.10.120.10">
    <property type="entry name" value="Cytochrome b5-like heme/steroid binding domain"/>
    <property type="match status" value="1"/>
</dbReference>
<protein>
    <recommendedName>
        <fullName evidence="2">Cytochrome b5 heme-binding domain-containing protein</fullName>
    </recommendedName>
</protein>
<comment type="caution">
    <text evidence="3">The sequence shown here is derived from an EMBL/GenBank/DDBJ whole genome shotgun (WGS) entry which is preliminary data.</text>
</comment>
<dbReference type="PANTHER" id="PTHR10281">
    <property type="entry name" value="MEMBRANE-ASSOCIATED PROGESTERONE RECEPTOR COMPONENT-RELATED"/>
    <property type="match status" value="1"/>
</dbReference>
<dbReference type="AlphaFoldDB" id="A0A834IR65"/>
<dbReference type="InterPro" id="IPR036400">
    <property type="entry name" value="Cyt_B5-like_heme/steroid_sf"/>
</dbReference>
<accession>A0A834IR65</accession>
<dbReference type="SUPFAM" id="SSF55856">
    <property type="entry name" value="Cytochrome b5-like heme/steroid binding domain"/>
    <property type="match status" value="1"/>
</dbReference>
<reference evidence="3" key="1">
    <citation type="submission" date="2020-08" db="EMBL/GenBank/DDBJ databases">
        <title>Genome sequencing and assembly of the red palm weevil Rhynchophorus ferrugineus.</title>
        <authorList>
            <person name="Dias G.B."/>
            <person name="Bergman C.M."/>
            <person name="Manee M."/>
        </authorList>
    </citation>
    <scope>NUCLEOTIDE SEQUENCE</scope>
    <source>
        <strain evidence="3">AA-2017</strain>
        <tissue evidence="3">Whole larva</tissue>
    </source>
</reference>
<dbReference type="GO" id="GO:0012505">
    <property type="term" value="C:endomembrane system"/>
    <property type="evidence" value="ECO:0007669"/>
    <property type="project" value="TreeGrafter"/>
</dbReference>
<dbReference type="InterPro" id="IPR001199">
    <property type="entry name" value="Cyt_B5-like_heme/steroid-bd"/>
</dbReference>
<evidence type="ECO:0000256" key="1">
    <source>
        <dbReference type="ARBA" id="ARBA00038357"/>
    </source>
</evidence>
<dbReference type="Pfam" id="PF00173">
    <property type="entry name" value="Cyt-b5"/>
    <property type="match status" value="1"/>
</dbReference>
<proteinExistence type="inferred from homology"/>
<dbReference type="OrthoDB" id="10257697at2759"/>
<comment type="similarity">
    <text evidence="1">Belongs to the cytochrome b5 family. MAPR subfamily.</text>
</comment>
<feature type="domain" description="Cytochrome b5 heme-binding" evidence="2">
    <location>
        <begin position="38"/>
        <end position="133"/>
    </location>
</feature>
<evidence type="ECO:0000313" key="4">
    <source>
        <dbReference type="Proteomes" id="UP000625711"/>
    </source>
</evidence>
<keyword evidence="4" id="KW-1185">Reference proteome</keyword>
<dbReference type="PANTHER" id="PTHR10281:SF4">
    <property type="entry name" value="NEUFERRICIN"/>
    <property type="match status" value="1"/>
</dbReference>
<dbReference type="GO" id="GO:0016020">
    <property type="term" value="C:membrane"/>
    <property type="evidence" value="ECO:0007669"/>
    <property type="project" value="TreeGrafter"/>
</dbReference>
<dbReference type="InterPro" id="IPR050577">
    <property type="entry name" value="MAPR/NEUFC/NENF-like"/>
</dbReference>
<dbReference type="EMBL" id="JAACXV010000069">
    <property type="protein sequence ID" value="KAF7284824.1"/>
    <property type="molecule type" value="Genomic_DNA"/>
</dbReference>
<dbReference type="Proteomes" id="UP000625711">
    <property type="component" value="Unassembled WGS sequence"/>
</dbReference>
<organism evidence="3 4">
    <name type="scientific">Rhynchophorus ferrugineus</name>
    <name type="common">Red palm weevil</name>
    <name type="synonym">Curculio ferrugineus</name>
    <dbReference type="NCBI Taxonomy" id="354439"/>
    <lineage>
        <taxon>Eukaryota</taxon>
        <taxon>Metazoa</taxon>
        <taxon>Ecdysozoa</taxon>
        <taxon>Arthropoda</taxon>
        <taxon>Hexapoda</taxon>
        <taxon>Insecta</taxon>
        <taxon>Pterygota</taxon>
        <taxon>Neoptera</taxon>
        <taxon>Endopterygota</taxon>
        <taxon>Coleoptera</taxon>
        <taxon>Polyphaga</taxon>
        <taxon>Cucujiformia</taxon>
        <taxon>Curculionidae</taxon>
        <taxon>Dryophthorinae</taxon>
        <taxon>Rhynchophorus</taxon>
    </lineage>
</organism>